<dbReference type="Proteomes" id="UP000314982">
    <property type="component" value="Unassembled WGS sequence"/>
</dbReference>
<sequence length="156" mass="17117">MVACCHGNLCICVVHRLPVELHQRLLSLCVSSSVEQLTVLTSAVLRETLPPSGPGQIYTLHDYSPLTSHTAALVLSQAGSKEDLTALSSLLLRSLEGRPAGGLSHLHTLPLLNTIITYCPESLTEVTCSFRFMIYNIQTQLWTWKPVPLLFVIVPL</sequence>
<name>A0A4W5L5H0_9TELE</name>
<dbReference type="PANTHER" id="PTHR46488:SF1">
    <property type="entry name" value="AP-5 COMPLEX SUBUNIT ZETA-1"/>
    <property type="match status" value="1"/>
</dbReference>
<feature type="domain" description="AP-5 complex subunit zeta-1 N-terminal TPR" evidence="1">
    <location>
        <begin position="16"/>
        <end position="125"/>
    </location>
</feature>
<dbReference type="InterPro" id="IPR056857">
    <property type="entry name" value="TPR_AP5Z1_N"/>
</dbReference>
<reference evidence="2" key="2">
    <citation type="submission" date="2025-08" db="UniProtKB">
        <authorList>
            <consortium name="Ensembl"/>
        </authorList>
    </citation>
    <scope>IDENTIFICATION</scope>
</reference>
<reference evidence="3" key="1">
    <citation type="submission" date="2018-06" db="EMBL/GenBank/DDBJ databases">
        <title>Genome assembly of Danube salmon.</title>
        <authorList>
            <person name="Macqueen D.J."/>
            <person name="Gundappa M.K."/>
        </authorList>
    </citation>
    <scope>NUCLEOTIDE SEQUENCE [LARGE SCALE GENOMIC DNA]</scope>
</reference>
<evidence type="ECO:0000313" key="2">
    <source>
        <dbReference type="Ensembl" id="ENSHHUP00000020479.1"/>
    </source>
</evidence>
<proteinExistence type="predicted"/>
<dbReference type="Ensembl" id="ENSHHUT00000021243.1">
    <property type="protein sequence ID" value="ENSHHUP00000020479.1"/>
    <property type="gene ID" value="ENSHHUG00000012820.1"/>
</dbReference>
<dbReference type="AlphaFoldDB" id="A0A4W5L5H0"/>
<dbReference type="InterPro" id="IPR028222">
    <property type="entry name" value="AP5Z1"/>
</dbReference>
<dbReference type="Pfam" id="PF25153">
    <property type="entry name" value="TPR_AP5Z1"/>
    <property type="match status" value="1"/>
</dbReference>
<dbReference type="GO" id="GO:0044599">
    <property type="term" value="C:AP-5 adaptor complex"/>
    <property type="evidence" value="ECO:0007669"/>
    <property type="project" value="InterPro"/>
</dbReference>
<organism evidence="2 3">
    <name type="scientific">Hucho hucho</name>
    <name type="common">huchen</name>
    <dbReference type="NCBI Taxonomy" id="62062"/>
    <lineage>
        <taxon>Eukaryota</taxon>
        <taxon>Metazoa</taxon>
        <taxon>Chordata</taxon>
        <taxon>Craniata</taxon>
        <taxon>Vertebrata</taxon>
        <taxon>Euteleostomi</taxon>
        <taxon>Actinopterygii</taxon>
        <taxon>Neopterygii</taxon>
        <taxon>Teleostei</taxon>
        <taxon>Protacanthopterygii</taxon>
        <taxon>Salmoniformes</taxon>
        <taxon>Salmonidae</taxon>
        <taxon>Salmoninae</taxon>
        <taxon>Hucho</taxon>
    </lineage>
</organism>
<evidence type="ECO:0000259" key="1">
    <source>
        <dbReference type="Pfam" id="PF25153"/>
    </source>
</evidence>
<dbReference type="STRING" id="62062.ENSHHUP00000020479"/>
<reference evidence="2" key="3">
    <citation type="submission" date="2025-09" db="UniProtKB">
        <authorList>
            <consortium name="Ensembl"/>
        </authorList>
    </citation>
    <scope>IDENTIFICATION</scope>
</reference>
<protein>
    <recommendedName>
        <fullName evidence="1">AP-5 complex subunit zeta-1 N-terminal TPR domain-containing protein</fullName>
    </recommendedName>
</protein>
<dbReference type="PANTHER" id="PTHR46488">
    <property type="entry name" value="AP-5 COMPLEX SUBUNIT ZETA-1"/>
    <property type="match status" value="1"/>
</dbReference>
<keyword evidence="3" id="KW-1185">Reference proteome</keyword>
<evidence type="ECO:0000313" key="3">
    <source>
        <dbReference type="Proteomes" id="UP000314982"/>
    </source>
</evidence>
<accession>A0A4W5L5H0</accession>